<evidence type="ECO:0000256" key="1">
    <source>
        <dbReference type="ARBA" id="ARBA00009632"/>
    </source>
</evidence>
<dbReference type="AlphaFoldDB" id="A0A2S1R168"/>
<dbReference type="PANTHER" id="PTHR21432:SF20">
    <property type="entry name" value="ACETYL-COA HYDROLASE"/>
    <property type="match status" value="1"/>
</dbReference>
<dbReference type="GO" id="GO:0006083">
    <property type="term" value="P:acetate metabolic process"/>
    <property type="evidence" value="ECO:0007669"/>
    <property type="project" value="InterPro"/>
</dbReference>
<proteinExistence type="inferred from homology"/>
<feature type="domain" description="Acetyl-CoA hydrolase/transferase N-terminal" evidence="3">
    <location>
        <begin position="6"/>
        <end position="173"/>
    </location>
</feature>
<keyword evidence="6" id="KW-1185">Reference proteome</keyword>
<sequence>MPRYTTAEEAVKIIQSNQRVYVQAAAATPYFLTKALSERAPELRNVELCHLHTEGEAHYADPALSDSFHVNSFFIGKNVRHTLAAGNGSYTPVFLSELPNLFRRNIISLDVAFIHVSPPDAHGYCSLGVSVEATLAAIQNAKTVIAQVNPQMPRTFGDGIIHVSQMDYLVEVDTPVFSHGQDAISETENRIGQYVASLIDDRSTLQMGIGSIPNAALSNLKNHKDLGLHTEMFSDGVIDLIEQGVINCKYKGVIKGRALATFLIGSQRLYDFVNDNPFVEMRESSFVNDTAQIRRNPKMVAINSAIEVDMTGQVCADSIGMKMYSGVGGQMDFIRGASLSEGGKAIIALPSVTKNGASRIVPFLKQGAGVVTTRAHAHYIITEYGIADLYGKTLKQRNKALVEIAHPDHRETIERSFHEGAKAGIKRVILP</sequence>
<evidence type="ECO:0000313" key="5">
    <source>
        <dbReference type="EMBL" id="AWH86420.1"/>
    </source>
</evidence>
<gene>
    <name evidence="5" type="ORF">HYN59_15475</name>
</gene>
<dbReference type="Proteomes" id="UP000244929">
    <property type="component" value="Chromosome"/>
</dbReference>
<dbReference type="EMBL" id="CP029186">
    <property type="protein sequence ID" value="AWH86420.1"/>
    <property type="molecule type" value="Genomic_DNA"/>
</dbReference>
<reference evidence="5 6" key="1">
    <citation type="submission" date="2018-04" db="EMBL/GenBank/DDBJ databases">
        <title>Genome sequencing of Flavobacterium sp. HYN0059.</title>
        <authorList>
            <person name="Yi H."/>
            <person name="Baek C."/>
        </authorList>
    </citation>
    <scope>NUCLEOTIDE SEQUENCE [LARGE SCALE GENOMIC DNA]</scope>
    <source>
        <strain evidence="5 6">HYN0059</strain>
    </source>
</reference>
<dbReference type="KEGG" id="falb:HYN59_15475"/>
<feature type="domain" description="Acetyl-CoA hydrolase/transferase C-terminal" evidence="4">
    <location>
        <begin position="265"/>
        <end position="415"/>
    </location>
</feature>
<dbReference type="Gene3D" id="3.40.1080.10">
    <property type="entry name" value="Glutaconate Coenzyme A-transferase"/>
    <property type="match status" value="1"/>
</dbReference>
<dbReference type="InterPro" id="IPR026888">
    <property type="entry name" value="AcetylCoA_hyd_C"/>
</dbReference>
<evidence type="ECO:0000259" key="4">
    <source>
        <dbReference type="Pfam" id="PF13336"/>
    </source>
</evidence>
<dbReference type="InterPro" id="IPR037171">
    <property type="entry name" value="NagB/RpiA_transferase-like"/>
</dbReference>
<dbReference type="InterPro" id="IPR046433">
    <property type="entry name" value="ActCoA_hydro"/>
</dbReference>
<accession>A0A2S1R168</accession>
<dbReference type="InterPro" id="IPR038460">
    <property type="entry name" value="AcetylCoA_hyd_C_sf"/>
</dbReference>
<name>A0A2S1R168_9FLAO</name>
<dbReference type="OrthoDB" id="9801795at2"/>
<keyword evidence="2 5" id="KW-0808">Transferase</keyword>
<protein>
    <submittedName>
        <fullName evidence="5">4-hydroxybutyrate CoA-transferase</fullName>
    </submittedName>
</protein>
<dbReference type="RefSeq" id="WP_108779143.1">
    <property type="nucleotide sequence ID" value="NZ_CP029186.1"/>
</dbReference>
<dbReference type="Pfam" id="PF13336">
    <property type="entry name" value="AcetylCoA_hyd_C"/>
    <property type="match status" value="1"/>
</dbReference>
<evidence type="ECO:0000313" key="6">
    <source>
        <dbReference type="Proteomes" id="UP000244929"/>
    </source>
</evidence>
<dbReference type="InterPro" id="IPR003702">
    <property type="entry name" value="ActCoA_hydro_N"/>
</dbReference>
<dbReference type="SUPFAM" id="SSF100950">
    <property type="entry name" value="NagB/RpiA/CoA transferase-like"/>
    <property type="match status" value="2"/>
</dbReference>
<dbReference type="Gene3D" id="3.30.750.70">
    <property type="entry name" value="4-hydroxybutyrate coenzyme like domains"/>
    <property type="match status" value="1"/>
</dbReference>
<evidence type="ECO:0000256" key="2">
    <source>
        <dbReference type="ARBA" id="ARBA00022679"/>
    </source>
</evidence>
<dbReference type="PANTHER" id="PTHR21432">
    <property type="entry name" value="ACETYL-COA HYDROLASE-RELATED"/>
    <property type="match status" value="1"/>
</dbReference>
<comment type="similarity">
    <text evidence="1">Belongs to the acetyl-CoA hydrolase/transferase family.</text>
</comment>
<dbReference type="Gene3D" id="3.40.1080.20">
    <property type="entry name" value="Acetyl-CoA hydrolase/transferase C-terminal domain"/>
    <property type="match status" value="1"/>
</dbReference>
<dbReference type="GO" id="GO:0008775">
    <property type="term" value="F:acetate CoA-transferase activity"/>
    <property type="evidence" value="ECO:0007669"/>
    <property type="project" value="InterPro"/>
</dbReference>
<dbReference type="Pfam" id="PF02550">
    <property type="entry name" value="AcetylCoA_hydro"/>
    <property type="match status" value="1"/>
</dbReference>
<organism evidence="5 6">
    <name type="scientific">Flavobacterium album</name>
    <dbReference type="NCBI Taxonomy" id="2175091"/>
    <lineage>
        <taxon>Bacteria</taxon>
        <taxon>Pseudomonadati</taxon>
        <taxon>Bacteroidota</taxon>
        <taxon>Flavobacteriia</taxon>
        <taxon>Flavobacteriales</taxon>
        <taxon>Flavobacteriaceae</taxon>
        <taxon>Flavobacterium</taxon>
    </lineage>
</organism>
<evidence type="ECO:0000259" key="3">
    <source>
        <dbReference type="Pfam" id="PF02550"/>
    </source>
</evidence>